<feature type="transmembrane region" description="Helical" evidence="1">
    <location>
        <begin position="167"/>
        <end position="184"/>
    </location>
</feature>
<keyword evidence="1" id="KW-0812">Transmembrane</keyword>
<keyword evidence="5" id="KW-1185">Reference proteome</keyword>
<feature type="transmembrane region" description="Helical" evidence="1">
    <location>
        <begin position="288"/>
        <end position="308"/>
    </location>
</feature>
<evidence type="ECO:0000313" key="5">
    <source>
        <dbReference type="Proteomes" id="UP000629596"/>
    </source>
</evidence>
<reference evidence="2 5" key="2">
    <citation type="submission" date="2020-08" db="EMBL/GenBank/DDBJ databases">
        <title>Genome public.</title>
        <authorList>
            <person name="Liu C."/>
            <person name="Sun Q."/>
        </authorList>
    </citation>
    <scope>NUCLEOTIDE SEQUENCE [LARGE SCALE GENOMIC DNA]</scope>
    <source>
        <strain evidence="2 5">426_9</strain>
    </source>
</reference>
<name>A0A3D8HI13_9BACT</name>
<feature type="transmembrane region" description="Helical" evidence="1">
    <location>
        <begin position="117"/>
        <end position="133"/>
    </location>
</feature>
<evidence type="ECO:0000313" key="3">
    <source>
        <dbReference type="EMBL" id="RDU50571.1"/>
    </source>
</evidence>
<keyword evidence="1" id="KW-0472">Membrane</keyword>
<protein>
    <recommendedName>
        <fullName evidence="6">Glycosyltransferase RgtA/B/C/D-like domain-containing protein</fullName>
    </recommendedName>
</protein>
<dbReference type="Proteomes" id="UP000256321">
    <property type="component" value="Unassembled WGS sequence"/>
</dbReference>
<feature type="transmembrane region" description="Helical" evidence="1">
    <location>
        <begin position="190"/>
        <end position="207"/>
    </location>
</feature>
<feature type="transmembrane region" description="Helical" evidence="1">
    <location>
        <begin position="214"/>
        <end position="235"/>
    </location>
</feature>
<evidence type="ECO:0000313" key="4">
    <source>
        <dbReference type="Proteomes" id="UP000256321"/>
    </source>
</evidence>
<evidence type="ECO:0008006" key="6">
    <source>
        <dbReference type="Google" id="ProtNLM"/>
    </source>
</evidence>
<accession>A0A3D8HI13</accession>
<comment type="caution">
    <text evidence="3">The sequence shown here is derived from an EMBL/GenBank/DDBJ whole genome shotgun (WGS) entry which is preliminary data.</text>
</comment>
<dbReference type="AlphaFoldDB" id="A0A3D8HI13"/>
<evidence type="ECO:0000313" key="2">
    <source>
        <dbReference type="EMBL" id="MBC8600849.1"/>
    </source>
</evidence>
<proteinExistence type="predicted"/>
<dbReference type="Pfam" id="PF19528">
    <property type="entry name" value="DUF6056"/>
    <property type="match status" value="1"/>
</dbReference>
<keyword evidence="1" id="KW-1133">Transmembrane helix</keyword>
<feature type="transmembrane region" description="Helical" evidence="1">
    <location>
        <begin position="255"/>
        <end position="276"/>
    </location>
</feature>
<feature type="transmembrane region" description="Helical" evidence="1">
    <location>
        <begin position="9"/>
        <end position="28"/>
    </location>
</feature>
<organism evidence="3 4">
    <name type="scientific">Parabacteroides acidifaciens</name>
    <dbReference type="NCBI Taxonomy" id="2290935"/>
    <lineage>
        <taxon>Bacteria</taxon>
        <taxon>Pseudomonadati</taxon>
        <taxon>Bacteroidota</taxon>
        <taxon>Bacteroidia</taxon>
        <taxon>Bacteroidales</taxon>
        <taxon>Tannerellaceae</taxon>
        <taxon>Parabacteroides</taxon>
    </lineage>
</organism>
<feature type="transmembrane region" description="Helical" evidence="1">
    <location>
        <begin position="82"/>
        <end position="105"/>
    </location>
</feature>
<reference evidence="3 4" key="1">
    <citation type="submission" date="2018-07" db="EMBL/GenBank/DDBJ databases">
        <title>Parabacteroides acidifaciens nov. sp., isolated from human feces.</title>
        <authorList>
            <person name="Wang Y.J."/>
        </authorList>
    </citation>
    <scope>NUCLEOTIDE SEQUENCE [LARGE SCALE GENOMIC DNA]</scope>
    <source>
        <strain evidence="3 4">426-9</strain>
    </source>
</reference>
<feature type="transmembrane region" description="Helical" evidence="1">
    <location>
        <begin position="139"/>
        <end position="160"/>
    </location>
</feature>
<sequence length="556" mass="65038">MKDYKLAKYYLILFYGITGILFYLLSAYTPLMADDFPYAYVFNEEGTNILSPITTVKDIIISQYHHYFIANGRSVVHFGEQFFVGILGRSYFNVFNTLIFLLLLYGGSYLISNKRKLTASFILFLLVWFFIPVPGETLLWTAGSFNYLWSTTLVVLFLCLIKRPSSWLNKFWLFPFLFLIGVFCGWTHEGLSAGVSGALFIYYCLDYKKFTGKIIPLVVGFWLGTVLVLFAPSIWDRAQGALEESNLISILAVRVRFLMYTKLFPFLIVVMIYLFFRKRLRLKKLLKENTLLCWIILFEFLFGCMIGLQSIRQVFFIELFSAILLGRIFCDYLDVKSVLLKKILYPALVLLFITDYSSVLRACNINYKLYQEIFNASMRSKEDVIASSYKRQATFFTTHDSNRFVHAYFFTHNPAYYLNSMLAFYVHKSHLVILPEDIYVNLYQADHFCNESNFVLENIYTKPDIDFYVMPIAPDSIDYEKDDVFYAFDAIQLDELPWYMKMLRPFVKRLNPPESMTVSSAVTRLKTLHGDYLLIDKPYFMDMGVKVKDIRLVQQE</sequence>
<dbReference type="Proteomes" id="UP000629596">
    <property type="component" value="Unassembled WGS sequence"/>
</dbReference>
<gene>
    <name evidence="3" type="ORF">DWU89_03890</name>
    <name evidence="2" type="ORF">H8784_03840</name>
</gene>
<evidence type="ECO:0000256" key="1">
    <source>
        <dbReference type="SAM" id="Phobius"/>
    </source>
</evidence>
<dbReference type="InterPro" id="IPR045691">
    <property type="entry name" value="DUF6056"/>
</dbReference>
<dbReference type="EMBL" id="QREV01000005">
    <property type="protein sequence ID" value="RDU50571.1"/>
    <property type="molecule type" value="Genomic_DNA"/>
</dbReference>
<dbReference type="EMBL" id="JACRTI010000005">
    <property type="protein sequence ID" value="MBC8600849.1"/>
    <property type="molecule type" value="Genomic_DNA"/>
</dbReference>
<dbReference type="RefSeq" id="WP_115498357.1">
    <property type="nucleotide sequence ID" value="NZ_JACRTI010000005.1"/>
</dbReference>